<keyword evidence="1" id="KW-1185">Reference proteome</keyword>
<dbReference type="Proteomes" id="UP000050741">
    <property type="component" value="Unassembled WGS sequence"/>
</dbReference>
<dbReference type="AlphaFoldDB" id="A0A183C464"/>
<reference evidence="2" key="3">
    <citation type="submission" date="2016-06" db="UniProtKB">
        <authorList>
            <consortium name="WormBaseParasite"/>
        </authorList>
    </citation>
    <scope>IDENTIFICATION</scope>
</reference>
<name>A0A183C464_GLOPA</name>
<evidence type="ECO:0000313" key="2">
    <source>
        <dbReference type="WBParaSite" id="GPLIN_000765800"/>
    </source>
</evidence>
<proteinExistence type="predicted"/>
<dbReference type="WBParaSite" id="GPLIN_000765800">
    <property type="protein sequence ID" value="GPLIN_000765800"/>
    <property type="gene ID" value="GPLIN_000765800"/>
</dbReference>
<reference evidence="1" key="1">
    <citation type="submission" date="2013-12" db="EMBL/GenBank/DDBJ databases">
        <authorList>
            <person name="Aslett M."/>
        </authorList>
    </citation>
    <scope>NUCLEOTIDE SEQUENCE [LARGE SCALE GENOMIC DNA]</scope>
    <source>
        <strain evidence="1">Lindley</strain>
    </source>
</reference>
<organism evidence="1 2">
    <name type="scientific">Globodera pallida</name>
    <name type="common">Potato cyst nematode worm</name>
    <name type="synonym">Heterodera pallida</name>
    <dbReference type="NCBI Taxonomy" id="36090"/>
    <lineage>
        <taxon>Eukaryota</taxon>
        <taxon>Metazoa</taxon>
        <taxon>Ecdysozoa</taxon>
        <taxon>Nematoda</taxon>
        <taxon>Chromadorea</taxon>
        <taxon>Rhabditida</taxon>
        <taxon>Tylenchina</taxon>
        <taxon>Tylenchomorpha</taxon>
        <taxon>Tylenchoidea</taxon>
        <taxon>Heteroderidae</taxon>
        <taxon>Heteroderinae</taxon>
        <taxon>Globodera</taxon>
    </lineage>
</organism>
<evidence type="ECO:0000313" key="1">
    <source>
        <dbReference type="Proteomes" id="UP000050741"/>
    </source>
</evidence>
<reference evidence="1" key="2">
    <citation type="submission" date="2014-05" db="EMBL/GenBank/DDBJ databases">
        <title>The genome and life-stage specific transcriptomes of Globodera pallida elucidate key aspects of plant parasitism by a cyst nematode.</title>
        <authorList>
            <person name="Cotton J.A."/>
            <person name="Lilley C.J."/>
            <person name="Jones L.M."/>
            <person name="Kikuchi T."/>
            <person name="Reid A.J."/>
            <person name="Thorpe P."/>
            <person name="Tsai I.J."/>
            <person name="Beasley H."/>
            <person name="Blok V."/>
            <person name="Cock P.J.A."/>
            <person name="Van den Akker S.E."/>
            <person name="Holroyd N."/>
            <person name="Hunt M."/>
            <person name="Mantelin S."/>
            <person name="Naghra H."/>
            <person name="Pain A."/>
            <person name="Palomares-Rius J.E."/>
            <person name="Zarowiecki M."/>
            <person name="Berriman M."/>
            <person name="Jones J.T."/>
            <person name="Urwin P.E."/>
        </authorList>
    </citation>
    <scope>NUCLEOTIDE SEQUENCE [LARGE SCALE GENOMIC DNA]</scope>
    <source>
        <strain evidence="1">Lindley</strain>
    </source>
</reference>
<protein>
    <submittedName>
        <fullName evidence="2">Myofilin</fullName>
    </submittedName>
</protein>
<sequence length="316" mass="38059">MSAYAIGPFVNQPMIRHNPVQLRARTLADLSRSFVVGDTSPSPNTPLSYKTRSWSWRTFRQSRLDDVFYPDDGFHFGTSYRTYPVLDKYDRRDHAAIPYTFWSRAYCNELYPSDRPEMYRRIHEPYRDEYSYRLWSAPRRALLKDVVTSVPNLNHLHVSGANRSSTLYKYRRDWDLLDSAISDYSHRGPGFHWVDRRFTARRFMNTDPIPDSLGLDYPNFWSRYKWYSDYLEPRHWRRHRDPNYDRPLWNSWKPYILDGKSQKQAIDMYRQGLVSFAYLDKNWITPWALGRKEKDWADVYPPAGKYGSRRYMYSWA</sequence>
<accession>A0A183C464</accession>